<keyword evidence="3" id="KW-1015">Disulfide bond</keyword>
<feature type="domain" description="EGF-like" evidence="4">
    <location>
        <begin position="529"/>
        <end position="560"/>
    </location>
</feature>
<comment type="caution">
    <text evidence="5">The sequence shown here is derived from an EMBL/GenBank/DDBJ whole genome shotgun (WGS) entry which is preliminary data.</text>
</comment>
<feature type="domain" description="EGF-like" evidence="4">
    <location>
        <begin position="872"/>
        <end position="906"/>
    </location>
</feature>
<dbReference type="InterPro" id="IPR011936">
    <property type="entry name" value="Myxo_disulph_rpt"/>
</dbReference>
<keyword evidence="6" id="KW-1185">Reference proteome</keyword>
<dbReference type="PANTHER" id="PTHR38934">
    <property type="entry name" value="HYPHALLY REGULATED CELL WALL PROTEIN 1"/>
    <property type="match status" value="1"/>
</dbReference>
<evidence type="ECO:0000313" key="6">
    <source>
        <dbReference type="Proteomes" id="UP000683925"/>
    </source>
</evidence>
<feature type="domain" description="EGF-like" evidence="4">
    <location>
        <begin position="643"/>
        <end position="689"/>
    </location>
</feature>
<dbReference type="PANTHER" id="PTHR38934:SF6">
    <property type="entry name" value="CHROMOSOME UNDETERMINED SCAFFOLD_176, WHOLE GENOME SHOTGUN SEQUENCE"/>
    <property type="match status" value="1"/>
</dbReference>
<keyword evidence="1" id="KW-0732">Signal</keyword>
<protein>
    <recommendedName>
        <fullName evidence="4">EGF-like domain-containing protein</fullName>
    </recommendedName>
</protein>
<organism evidence="5 6">
    <name type="scientific">Paramecium octaurelia</name>
    <dbReference type="NCBI Taxonomy" id="43137"/>
    <lineage>
        <taxon>Eukaryota</taxon>
        <taxon>Sar</taxon>
        <taxon>Alveolata</taxon>
        <taxon>Ciliophora</taxon>
        <taxon>Intramacronucleata</taxon>
        <taxon>Oligohymenophorea</taxon>
        <taxon>Peniculida</taxon>
        <taxon>Parameciidae</taxon>
        <taxon>Paramecium</taxon>
    </lineage>
</organism>
<feature type="domain" description="EGF-like" evidence="4">
    <location>
        <begin position="269"/>
        <end position="299"/>
    </location>
</feature>
<dbReference type="Proteomes" id="UP000683925">
    <property type="component" value="Unassembled WGS sequence"/>
</dbReference>
<evidence type="ECO:0000313" key="5">
    <source>
        <dbReference type="EMBL" id="CAD8200507.1"/>
    </source>
</evidence>
<name>A0A8S1XHN8_PAROT</name>
<dbReference type="OrthoDB" id="305876at2759"/>
<feature type="domain" description="EGF-like" evidence="4">
    <location>
        <begin position="944"/>
        <end position="975"/>
    </location>
</feature>
<dbReference type="SMART" id="SM00261">
    <property type="entry name" value="FU"/>
    <property type="match status" value="6"/>
</dbReference>
<feature type="domain" description="EGF-like" evidence="4">
    <location>
        <begin position="1000"/>
        <end position="1034"/>
    </location>
</feature>
<keyword evidence="2" id="KW-0677">Repeat</keyword>
<dbReference type="InterPro" id="IPR006212">
    <property type="entry name" value="Furin_repeat"/>
</dbReference>
<dbReference type="InterPro" id="IPR000742">
    <property type="entry name" value="EGF"/>
</dbReference>
<reference evidence="5" key="1">
    <citation type="submission" date="2021-01" db="EMBL/GenBank/DDBJ databases">
        <authorList>
            <consortium name="Genoscope - CEA"/>
            <person name="William W."/>
        </authorList>
    </citation>
    <scope>NUCLEOTIDE SEQUENCE</scope>
</reference>
<feature type="domain" description="EGF-like" evidence="4">
    <location>
        <begin position="1065"/>
        <end position="1101"/>
    </location>
</feature>
<sequence length="1314" mass="149393">MLGLQILKSQLHNLLTWNSKYKIPMMVDKFRLEMCSYLGSYAILYAIPVQANNIINVQVVKAEHRIIIDALLCPSNQSLMPDIGCTAICDFYYRQTYEKICVKFKSSTLYQETLYPNEMRYKVILPTITSQSDYILASTSQDHGIFTKNSGTIRFIDISSFTQGSFFLGLKLVLTLYEPIPIGARIEFHVNNTYYGSIYQTSEGMQLHRVQLYKIEDFACVNLWSICKTITVFLFLDIPNYSFSFKAMGYYLTSGSGWSIRELEVSSGKCQDNCKYCELAYVCKICNDGLYVSSDGNCVKCEESYQIINEDSCVDYEQETPYSQYLIQNEKFELANDPSQPTQYLLVSAEGLNFLKGSDICYSLWHDKFIFGGQYVWSQAKFQIIHQITNPHYGVTVAFYILYGPNFPEDGQFIYTQENDQPIIKSAQNANLSFADGTLSERVKFFHTHSSNTLTLYWECKGSNNNIYDAYCGLYGYNVVVHYCQPYCLECLNEKVCTKWDNSVDAKFHSEIGCQPKTYYNKQEQKCLPCPDGCETCTSEIHCQSCGLTFTLTKTGCNCLMNQYYANSQCYECPIECNQCINDQVCVECLTANNRVLKNNKCECLDGYYSISSNPVCKKCHSQSICQCPSGTSYDGSSNSCKACHSSCETCFRLTLSGCLTCDITKNKILKGLKCVCIPGYYEENNICQICPQVEDPSKVQCYKYCQEGFTMWHTQVCPKCFPGFQFIFGECMPICGDGIVVGYEQCEDGNNEIDDLCFNCQFQCPSNCSTCNQNTQLPCSGYCGDGIVNGTEECDDANQIQYDGCHNCKFQCSMKCTNCVKGKCTQCVTKTHKNSFAMSSENCLLQCGIGQVIESDNCIDLNSNIDDQCQICRYNCRSNCISCDYTTGRCLDCNDGFRPYSHFCKNICGDKTLAKDQDNFYTETCDDGNIINNDLCSYLCKRECQEENICTDCRNTICYACGYGYYLNEHHYCYSICGDNKKAQNEQCDTEVPNRGCLNCQAKCQESCFQCSTEGKGCLKCKEGYLNIDNMCETICGDGYVTADEQCDDGNLIFEDGCHQCLKACTIGCSACNNGVQCSIERHGCLLCKPNYENIDNRCYSICGDQIQVEPEKCDDKNLNFEDGCHQCNYNCPISCSICYQGICYWCEEEFFLYEHRCFLKIENDQLAFLTNFECSDLKILQFFSSTLVSANQIQAQTPDLDQSEYNLIGYYAKGVLSSTNFVRFTVDLQCSQNQKLEIQFNDFESGFDKESLIFLNECHNTFYHTIRVTFVLNKIKLGDEILVIIIKQDEFKLTLIVDDFLQNLLSFKFINM</sequence>
<dbReference type="EMBL" id="CAJJDP010000122">
    <property type="protein sequence ID" value="CAD8200507.1"/>
    <property type="molecule type" value="Genomic_DNA"/>
</dbReference>
<accession>A0A8S1XHN8</accession>
<evidence type="ECO:0000256" key="2">
    <source>
        <dbReference type="ARBA" id="ARBA00022737"/>
    </source>
</evidence>
<feature type="domain" description="EGF-like" evidence="4">
    <location>
        <begin position="603"/>
        <end position="642"/>
    </location>
</feature>
<dbReference type="OMA" id="NGNIVCN"/>
<dbReference type="NCBIfam" id="TIGR02232">
    <property type="entry name" value="myxo_disulf_rpt"/>
    <property type="match status" value="3"/>
</dbReference>
<evidence type="ECO:0000256" key="3">
    <source>
        <dbReference type="ARBA" id="ARBA00023157"/>
    </source>
</evidence>
<proteinExistence type="predicted"/>
<evidence type="ECO:0000259" key="4">
    <source>
        <dbReference type="SMART" id="SM00181"/>
    </source>
</evidence>
<evidence type="ECO:0000256" key="1">
    <source>
        <dbReference type="ARBA" id="ARBA00022729"/>
    </source>
</evidence>
<dbReference type="Pfam" id="PF13948">
    <property type="entry name" value="DUF4215"/>
    <property type="match status" value="6"/>
</dbReference>
<dbReference type="SMART" id="SM00181">
    <property type="entry name" value="EGF"/>
    <property type="match status" value="8"/>
</dbReference>
<gene>
    <name evidence="5" type="ORF">POCTA_138.1.T1220044</name>
</gene>